<dbReference type="Gene3D" id="3.40.630.30">
    <property type="match status" value="1"/>
</dbReference>
<dbReference type="InterPro" id="IPR016181">
    <property type="entry name" value="Acyl_CoA_acyltransferase"/>
</dbReference>
<reference evidence="1" key="2">
    <citation type="submission" date="2020-09" db="EMBL/GenBank/DDBJ databases">
        <authorList>
            <person name="Sun Q."/>
            <person name="Zhou Y."/>
        </authorList>
    </citation>
    <scope>NUCLEOTIDE SEQUENCE</scope>
    <source>
        <strain evidence="1">CGMCC 1.15478</strain>
    </source>
</reference>
<dbReference type="SUPFAM" id="SSF55729">
    <property type="entry name" value="Acyl-CoA N-acyltransferases (Nat)"/>
    <property type="match status" value="1"/>
</dbReference>
<name>A0A916UFA7_9ACTN</name>
<reference evidence="1" key="1">
    <citation type="journal article" date="2014" name="Int. J. Syst. Evol. Microbiol.">
        <title>Complete genome sequence of Corynebacterium casei LMG S-19264T (=DSM 44701T), isolated from a smear-ripened cheese.</title>
        <authorList>
            <consortium name="US DOE Joint Genome Institute (JGI-PGF)"/>
            <person name="Walter F."/>
            <person name="Albersmeier A."/>
            <person name="Kalinowski J."/>
            <person name="Ruckert C."/>
        </authorList>
    </citation>
    <scope>NUCLEOTIDE SEQUENCE</scope>
    <source>
        <strain evidence="1">CGMCC 1.15478</strain>
    </source>
</reference>
<proteinExistence type="predicted"/>
<dbReference type="AlphaFoldDB" id="A0A916UFA7"/>
<organism evidence="1 2">
    <name type="scientific">Hoyosella rhizosphaerae</name>
    <dbReference type="NCBI Taxonomy" id="1755582"/>
    <lineage>
        <taxon>Bacteria</taxon>
        <taxon>Bacillati</taxon>
        <taxon>Actinomycetota</taxon>
        <taxon>Actinomycetes</taxon>
        <taxon>Mycobacteriales</taxon>
        <taxon>Hoyosellaceae</taxon>
        <taxon>Hoyosella</taxon>
    </lineage>
</organism>
<accession>A0A916UFA7</accession>
<protein>
    <submittedName>
        <fullName evidence="1">Uncharacterized protein</fullName>
    </submittedName>
</protein>
<dbReference type="Proteomes" id="UP000641514">
    <property type="component" value="Unassembled WGS sequence"/>
</dbReference>
<comment type="caution">
    <text evidence="1">The sequence shown here is derived from an EMBL/GenBank/DDBJ whole genome shotgun (WGS) entry which is preliminary data.</text>
</comment>
<gene>
    <name evidence="1" type="ORF">GCM10011410_24350</name>
</gene>
<evidence type="ECO:0000313" key="2">
    <source>
        <dbReference type="Proteomes" id="UP000641514"/>
    </source>
</evidence>
<keyword evidence="2" id="KW-1185">Reference proteome</keyword>
<sequence>MEAMDATSAHVASILKVAWARSLGIGDRDIAATRTNIVLPHDSNSLTFLSVFGESVFLGPEWAVERAREVPEDELGTERGLLGIAKDRGAHRARAETLLFTPDYLPPPSMHPSEAPLISRDRDMVDRLVRASPPDDVEAADLLDQSQWFTLLAEDMEPVACAAYTEWQGFVANMTALTAPTARRRGYSKTVSLIATNVALDEGLVPQWRAHRTNANAWHLADALGYQKFGTLATVAIS</sequence>
<dbReference type="EMBL" id="BMJH01000003">
    <property type="protein sequence ID" value="GGC70616.1"/>
    <property type="molecule type" value="Genomic_DNA"/>
</dbReference>
<evidence type="ECO:0000313" key="1">
    <source>
        <dbReference type="EMBL" id="GGC70616.1"/>
    </source>
</evidence>